<dbReference type="AlphaFoldDB" id="W2C5Q6"/>
<protein>
    <submittedName>
        <fullName evidence="2">Uncharacterized protein</fullName>
    </submittedName>
</protein>
<gene>
    <name evidence="2" type="ORF">N425_04510</name>
</gene>
<evidence type="ECO:0000256" key="1">
    <source>
        <dbReference type="SAM" id="Phobius"/>
    </source>
</evidence>
<evidence type="ECO:0000313" key="2">
    <source>
        <dbReference type="EMBL" id="ETK02393.1"/>
    </source>
</evidence>
<evidence type="ECO:0000313" key="3">
    <source>
        <dbReference type="Proteomes" id="UP000018837"/>
    </source>
</evidence>
<keyword evidence="1" id="KW-0472">Membrane</keyword>
<dbReference type="EMBL" id="AYUF01000362">
    <property type="protein sequence ID" value="ETK02393.1"/>
    <property type="molecule type" value="Genomic_DNA"/>
</dbReference>
<keyword evidence="1" id="KW-1133">Transmembrane helix</keyword>
<feature type="transmembrane region" description="Helical" evidence="1">
    <location>
        <begin position="58"/>
        <end position="78"/>
    </location>
</feature>
<name>W2C5Q6_9BACT</name>
<organism evidence="2 3">
    <name type="scientific">Tannerella sp. oral taxon BU063 isolate Cell 2</name>
    <dbReference type="NCBI Taxonomy" id="1411148"/>
    <lineage>
        <taxon>Bacteria</taxon>
        <taxon>Pseudomonadati</taxon>
        <taxon>Bacteroidota</taxon>
        <taxon>Bacteroidia</taxon>
        <taxon>Bacteroidales</taxon>
        <taxon>Tannerellaceae</taxon>
        <taxon>Tannerella</taxon>
    </lineage>
</organism>
<accession>W2C5Q6</accession>
<proteinExistence type="predicted"/>
<reference evidence="2 3" key="1">
    <citation type="submission" date="2013-11" db="EMBL/GenBank/DDBJ databases">
        <title>Single cell genomics of uncultured Tannerella BU063 (oral taxon 286).</title>
        <authorList>
            <person name="Beall C.J."/>
            <person name="Campbell A.G."/>
            <person name="Griffen A.L."/>
            <person name="Podar M."/>
            <person name="Leys E.J."/>
        </authorList>
    </citation>
    <scope>NUCLEOTIDE SEQUENCE [LARGE SCALE GENOMIC DNA]</scope>
    <source>
        <strain evidence="2">Cell 2</strain>
    </source>
</reference>
<feature type="transmembrane region" description="Helical" evidence="1">
    <location>
        <begin position="24"/>
        <end position="46"/>
    </location>
</feature>
<keyword evidence="1" id="KW-0812">Transmembrane</keyword>
<comment type="caution">
    <text evidence="2">The sequence shown here is derived from an EMBL/GenBank/DDBJ whole genome shotgun (WGS) entry which is preliminary data.</text>
</comment>
<dbReference type="Proteomes" id="UP000018837">
    <property type="component" value="Unassembled WGS sequence"/>
</dbReference>
<sequence length="82" mass="8883">MFCMKKTVTCRGCGRELKVKKRGLSLMGLLSIAGVSITVIVLGNILRMSGVSFLHTMLILSGLGLVIISIACLVDYLFSDFE</sequence>